<dbReference type="GO" id="GO:0005576">
    <property type="term" value="C:extracellular region"/>
    <property type="evidence" value="ECO:0007669"/>
    <property type="project" value="UniProtKB-SubCell"/>
</dbReference>
<accession>A0A9N9H9G5</accession>
<evidence type="ECO:0000313" key="12">
    <source>
        <dbReference type="EMBL" id="CAG8667118.1"/>
    </source>
</evidence>
<keyword evidence="5 10" id="KW-0378">Hydrolase</keyword>
<evidence type="ECO:0000259" key="11">
    <source>
        <dbReference type="Pfam" id="PF00150"/>
    </source>
</evidence>
<dbReference type="GO" id="GO:0009251">
    <property type="term" value="P:glucan catabolic process"/>
    <property type="evidence" value="ECO:0007669"/>
    <property type="project" value="TreeGrafter"/>
</dbReference>
<comment type="subcellular location">
    <subcellularLocation>
        <location evidence="1">Secreted</location>
    </subcellularLocation>
</comment>
<evidence type="ECO:0000313" key="13">
    <source>
        <dbReference type="Proteomes" id="UP000789405"/>
    </source>
</evidence>
<evidence type="ECO:0000256" key="9">
    <source>
        <dbReference type="ARBA" id="ARBA00038929"/>
    </source>
</evidence>
<gene>
    <name evidence="12" type="ORF">DERYTH_LOCUS11025</name>
</gene>
<dbReference type="Proteomes" id="UP000789405">
    <property type="component" value="Unassembled WGS sequence"/>
</dbReference>
<protein>
    <recommendedName>
        <fullName evidence="9">glucan 1,3-beta-glucosidase</fullName>
        <ecNumber evidence="9">3.2.1.58</ecNumber>
    </recommendedName>
</protein>
<comment type="similarity">
    <text evidence="2 10">Belongs to the glycosyl hydrolase 5 (cellulase A) family.</text>
</comment>
<evidence type="ECO:0000256" key="3">
    <source>
        <dbReference type="ARBA" id="ARBA00022525"/>
    </source>
</evidence>
<dbReference type="GO" id="GO:0071555">
    <property type="term" value="P:cell wall organization"/>
    <property type="evidence" value="ECO:0007669"/>
    <property type="project" value="UniProtKB-KW"/>
</dbReference>
<dbReference type="EMBL" id="CAJVPY010006670">
    <property type="protein sequence ID" value="CAG8667118.1"/>
    <property type="molecule type" value="Genomic_DNA"/>
</dbReference>
<evidence type="ECO:0000256" key="8">
    <source>
        <dbReference type="ARBA" id="ARBA00036824"/>
    </source>
</evidence>
<dbReference type="GO" id="GO:0004338">
    <property type="term" value="F:glucan exo-1,3-beta-glucosidase activity"/>
    <property type="evidence" value="ECO:0007669"/>
    <property type="project" value="UniProtKB-EC"/>
</dbReference>
<dbReference type="PANTHER" id="PTHR31297">
    <property type="entry name" value="GLUCAN ENDO-1,6-BETA-GLUCOSIDASE B"/>
    <property type="match status" value="1"/>
</dbReference>
<evidence type="ECO:0000256" key="2">
    <source>
        <dbReference type="ARBA" id="ARBA00005641"/>
    </source>
</evidence>
<dbReference type="EC" id="3.2.1.58" evidence="9"/>
<dbReference type="SUPFAM" id="SSF51445">
    <property type="entry name" value="(Trans)glycosidases"/>
    <property type="match status" value="1"/>
</dbReference>
<evidence type="ECO:0000256" key="5">
    <source>
        <dbReference type="ARBA" id="ARBA00022801"/>
    </source>
</evidence>
<evidence type="ECO:0000256" key="1">
    <source>
        <dbReference type="ARBA" id="ARBA00004613"/>
    </source>
</evidence>
<dbReference type="GO" id="GO:0009986">
    <property type="term" value="C:cell surface"/>
    <property type="evidence" value="ECO:0007669"/>
    <property type="project" value="TreeGrafter"/>
</dbReference>
<name>A0A9N9H9G5_9GLOM</name>
<feature type="domain" description="Glycoside hydrolase family 5" evidence="11">
    <location>
        <begin position="72"/>
        <end position="302"/>
    </location>
</feature>
<reference evidence="12" key="1">
    <citation type="submission" date="2021-06" db="EMBL/GenBank/DDBJ databases">
        <authorList>
            <person name="Kallberg Y."/>
            <person name="Tangrot J."/>
            <person name="Rosling A."/>
        </authorList>
    </citation>
    <scope>NUCLEOTIDE SEQUENCE</scope>
    <source>
        <strain evidence="12">MA453B</strain>
    </source>
</reference>
<comment type="caution">
    <text evidence="12">The sequence shown here is derived from an EMBL/GenBank/DDBJ whole genome shotgun (WGS) entry which is preliminary data.</text>
</comment>
<dbReference type="InterPro" id="IPR017853">
    <property type="entry name" value="GH"/>
</dbReference>
<evidence type="ECO:0000256" key="10">
    <source>
        <dbReference type="RuleBase" id="RU361153"/>
    </source>
</evidence>
<keyword evidence="7" id="KW-0961">Cell wall biogenesis/degradation</keyword>
<dbReference type="PANTHER" id="PTHR31297:SF1">
    <property type="entry name" value="GLUCAN 1,3-BETA-GLUCOSIDASE I_II-RELATED"/>
    <property type="match status" value="1"/>
</dbReference>
<keyword evidence="13" id="KW-1185">Reference proteome</keyword>
<keyword evidence="6 10" id="KW-0326">Glycosidase</keyword>
<evidence type="ECO:0000256" key="4">
    <source>
        <dbReference type="ARBA" id="ARBA00022729"/>
    </source>
</evidence>
<keyword evidence="4" id="KW-0732">Signal</keyword>
<evidence type="ECO:0000256" key="6">
    <source>
        <dbReference type="ARBA" id="ARBA00023295"/>
    </source>
</evidence>
<proteinExistence type="inferred from homology"/>
<dbReference type="InterPro" id="IPR050386">
    <property type="entry name" value="Glycosyl_hydrolase_5"/>
</dbReference>
<dbReference type="AlphaFoldDB" id="A0A9N9H9G5"/>
<sequence>MSEKQNFTISLVESPGTIKNADYVDNSAALIYVMYLLGITPSLFEQFVGAPQEALDEYTFTQVLGHHEAKRQLKEHWSTWVTEKDIETLASYGLNHLRIPVGYWAFDKTPEEPFVKGAFKYLQKAVRWAKKYNLKVVLDLHGAPGSQNGFDNSGKRGPVGWQTSSTDNIPRTIKAVKIMTEKFNSPEFKNTVSAINVLNEPAWQVAYHSSLSNLNSYKVIRHLNSDILVVFHTAFLPLKTWQNFLSSSEFDRVVLDTHSYAVFDYSLLALNPEQRLLNFSCSNKADITSNQGIWTLVGEWSLAITDCTKWLNGFGRGARYDGTYEKNRGPICPNCTCQGEGNYSNWANDYKNYLKQYASAQMDAYEAGIGWIFWNFKAENSPHWDFMLGIREGWIPRTPEERAYACP</sequence>
<evidence type="ECO:0000256" key="7">
    <source>
        <dbReference type="ARBA" id="ARBA00023316"/>
    </source>
</evidence>
<dbReference type="Gene3D" id="3.20.20.80">
    <property type="entry name" value="Glycosidases"/>
    <property type="match status" value="1"/>
</dbReference>
<dbReference type="Pfam" id="PF00150">
    <property type="entry name" value="Cellulase"/>
    <property type="match status" value="1"/>
</dbReference>
<dbReference type="InterPro" id="IPR001547">
    <property type="entry name" value="Glyco_hydro_5"/>
</dbReference>
<dbReference type="OrthoDB" id="417697at2759"/>
<comment type="catalytic activity">
    <reaction evidence="8">
        <text>Successive hydrolysis of beta-D-glucose units from the non-reducing ends of (1-&gt;3)-beta-D-glucans, releasing alpha-glucose.</text>
        <dbReference type="EC" id="3.2.1.58"/>
    </reaction>
</comment>
<keyword evidence="3" id="KW-0964">Secreted</keyword>
<organism evidence="12 13">
    <name type="scientific">Dentiscutata erythropus</name>
    <dbReference type="NCBI Taxonomy" id="1348616"/>
    <lineage>
        <taxon>Eukaryota</taxon>
        <taxon>Fungi</taxon>
        <taxon>Fungi incertae sedis</taxon>
        <taxon>Mucoromycota</taxon>
        <taxon>Glomeromycotina</taxon>
        <taxon>Glomeromycetes</taxon>
        <taxon>Diversisporales</taxon>
        <taxon>Gigasporaceae</taxon>
        <taxon>Dentiscutata</taxon>
    </lineage>
</organism>